<dbReference type="InterPro" id="IPR029787">
    <property type="entry name" value="Nucleotide_cyclase"/>
</dbReference>
<dbReference type="CDD" id="cd01949">
    <property type="entry name" value="GGDEF"/>
    <property type="match status" value="1"/>
</dbReference>
<dbReference type="AlphaFoldDB" id="A0A2T1KRN0"/>
<proteinExistence type="predicted"/>
<sequence>MREFLIQRYRPDTNGSVIRPTLLRVDDQGRILQADQYAEAMFGYTANALGKMGVQGILASRQDDPFAPAHRLSLERGQPVLVTFRHKHGYFFSASLSLNQKRRDSDRAASAAVTLRPGHRLDPNIQRLAEQHSGFGLWELTIATNEVHWTEGLYQLLELRPGTEISPEQALFYCQSHQSRVRALFRRCLRTGQPFRIPLQIATDRQHPRSVVLAGQALANNGQIRKLGGVVFDQSAMTALERNRQQAWRILEATTCATDDLVVALDTRFRLLHFNQPWADQFQKAFEIEPRPGDSLRTLLTDFPVERKLIERLWQRAFERGHFVAETPLNRQGESLPLYELRFQSIHNARGQVTGAMHVARDISDRLRHPQHDKDQMRYDPITGLMNRRAFLVHIERARKHRQAGSPPDAILLLDLDHFERFNTNHGSGTADRYLRALARHLGARIRQRDALARLAGDTFALYLEHCPEARAREIADEIRTQIAEFRLRWQDTHLQTTCCGGLLILGPDSPPQPERLLNRAASLCHSAKTAGRNQIHTGYPRSDIMVDSGTTTLKDLVARALDQNHLPLVYQSVKPLASATWGDHIEILCRIPGQKPDDPPITPDLFLPVAEQFDLASRLDHLVIFQTFHWLDQHPLMKPRLTHCSFNLSLATVLDDTFVNFMAQVIEQSRFDASCFCLEIQEAHAREHPEQVTRLCHALQGIGCKVALQEAGASVESYQLAARLPFDYIKLARALITGLANDPVQATMAEALHRIAIAAGRQTIAPFIENDETLRKARTLGIHYGQGHRLAPALPLSELTPAAVELATGRIGG</sequence>
<dbReference type="SMART" id="SM00052">
    <property type="entry name" value="EAL"/>
    <property type="match status" value="1"/>
</dbReference>
<dbReference type="PROSITE" id="PS50887">
    <property type="entry name" value="GGDEF"/>
    <property type="match status" value="1"/>
</dbReference>
<dbReference type="SUPFAM" id="SSF141868">
    <property type="entry name" value="EAL domain-like"/>
    <property type="match status" value="1"/>
</dbReference>
<dbReference type="SUPFAM" id="SSF55073">
    <property type="entry name" value="Nucleotide cyclase"/>
    <property type="match status" value="1"/>
</dbReference>
<feature type="domain" description="GGDEF" evidence="2">
    <location>
        <begin position="407"/>
        <end position="541"/>
    </location>
</feature>
<dbReference type="Gene3D" id="3.30.450.20">
    <property type="entry name" value="PAS domain"/>
    <property type="match status" value="3"/>
</dbReference>
<dbReference type="SUPFAM" id="SSF55785">
    <property type="entry name" value="PYP-like sensor domain (PAS domain)"/>
    <property type="match status" value="3"/>
</dbReference>
<dbReference type="PANTHER" id="PTHR44757:SF2">
    <property type="entry name" value="BIOFILM ARCHITECTURE MAINTENANCE PROTEIN MBAA"/>
    <property type="match status" value="1"/>
</dbReference>
<dbReference type="InterPro" id="IPR000160">
    <property type="entry name" value="GGDEF_dom"/>
</dbReference>
<dbReference type="CDD" id="cd00130">
    <property type="entry name" value="PAS"/>
    <property type="match status" value="1"/>
</dbReference>
<dbReference type="EMBL" id="PXNP01000013">
    <property type="protein sequence ID" value="PSF12292.1"/>
    <property type="molecule type" value="Genomic_DNA"/>
</dbReference>
<dbReference type="Gene3D" id="3.30.70.270">
    <property type="match status" value="1"/>
</dbReference>
<dbReference type="RefSeq" id="WP_106761250.1">
    <property type="nucleotide sequence ID" value="NZ_PXNP01000013.1"/>
</dbReference>
<dbReference type="Gene3D" id="3.20.20.450">
    <property type="entry name" value="EAL domain"/>
    <property type="match status" value="1"/>
</dbReference>
<dbReference type="InterPro" id="IPR001633">
    <property type="entry name" value="EAL_dom"/>
</dbReference>
<dbReference type="OrthoDB" id="9787514at2"/>
<keyword evidence="4" id="KW-1185">Reference proteome</keyword>
<dbReference type="Pfam" id="PF00563">
    <property type="entry name" value="EAL"/>
    <property type="match status" value="1"/>
</dbReference>
<protein>
    <submittedName>
        <fullName evidence="3">GGDEF domain-containing protein</fullName>
    </submittedName>
</protein>
<dbReference type="NCBIfam" id="TIGR00254">
    <property type="entry name" value="GGDEF"/>
    <property type="match status" value="1"/>
</dbReference>
<dbReference type="PANTHER" id="PTHR44757">
    <property type="entry name" value="DIGUANYLATE CYCLASE DGCP"/>
    <property type="match status" value="1"/>
</dbReference>
<evidence type="ECO:0000313" key="3">
    <source>
        <dbReference type="EMBL" id="PSF12292.1"/>
    </source>
</evidence>
<accession>A0A2T1KRN0</accession>
<dbReference type="PROSITE" id="PS50883">
    <property type="entry name" value="EAL"/>
    <property type="match status" value="1"/>
</dbReference>
<comment type="caution">
    <text evidence="3">The sequence shown here is derived from an EMBL/GenBank/DDBJ whole genome shotgun (WGS) entry which is preliminary data.</text>
</comment>
<dbReference type="InterPro" id="IPR043128">
    <property type="entry name" value="Rev_trsase/Diguanyl_cyclase"/>
</dbReference>
<name>A0A2T1KRN0_9GAMM</name>
<organism evidence="3 4">
    <name type="scientific">Marinobacter fuscus</name>
    <dbReference type="NCBI Taxonomy" id="2109942"/>
    <lineage>
        <taxon>Bacteria</taxon>
        <taxon>Pseudomonadati</taxon>
        <taxon>Pseudomonadota</taxon>
        <taxon>Gammaproteobacteria</taxon>
        <taxon>Pseudomonadales</taxon>
        <taxon>Marinobacteraceae</taxon>
        <taxon>Marinobacter</taxon>
    </lineage>
</organism>
<dbReference type="Proteomes" id="UP000239866">
    <property type="component" value="Unassembled WGS sequence"/>
</dbReference>
<evidence type="ECO:0000259" key="2">
    <source>
        <dbReference type="PROSITE" id="PS50887"/>
    </source>
</evidence>
<dbReference type="InterPro" id="IPR035919">
    <property type="entry name" value="EAL_sf"/>
</dbReference>
<dbReference type="InterPro" id="IPR052155">
    <property type="entry name" value="Biofilm_reg_signaling"/>
</dbReference>
<dbReference type="CDD" id="cd01948">
    <property type="entry name" value="EAL"/>
    <property type="match status" value="1"/>
</dbReference>
<evidence type="ECO:0000313" key="4">
    <source>
        <dbReference type="Proteomes" id="UP000239866"/>
    </source>
</evidence>
<reference evidence="3 4" key="1">
    <citation type="submission" date="2018-03" db="EMBL/GenBank/DDBJ databases">
        <title>Marinobacter brunus sp. nov., a marine bacterium of Gamma-proteobacteria isolated from the surface seawater of the South China Sea.</title>
        <authorList>
            <person name="Cheng H."/>
            <person name="Wu Y.-H."/>
            <person name="Xamxidin M."/>
            <person name="Xu X.-W."/>
        </authorList>
    </citation>
    <scope>NUCLEOTIDE SEQUENCE [LARGE SCALE GENOMIC DNA]</scope>
    <source>
        <strain evidence="3 4">NH169-3</strain>
    </source>
</reference>
<dbReference type="SMART" id="SM00267">
    <property type="entry name" value="GGDEF"/>
    <property type="match status" value="1"/>
</dbReference>
<dbReference type="InterPro" id="IPR000014">
    <property type="entry name" value="PAS"/>
</dbReference>
<evidence type="ECO:0000259" key="1">
    <source>
        <dbReference type="PROSITE" id="PS50883"/>
    </source>
</evidence>
<gene>
    <name evidence="3" type="ORF">C7H09_03525</name>
</gene>
<dbReference type="Pfam" id="PF00990">
    <property type="entry name" value="GGDEF"/>
    <property type="match status" value="1"/>
</dbReference>
<feature type="domain" description="EAL" evidence="1">
    <location>
        <begin position="551"/>
        <end position="808"/>
    </location>
</feature>
<dbReference type="InterPro" id="IPR035965">
    <property type="entry name" value="PAS-like_dom_sf"/>
</dbReference>